<dbReference type="EMBL" id="BJMM01000011">
    <property type="protein sequence ID" value="GEB50201.1"/>
    <property type="molecule type" value="Genomic_DNA"/>
</dbReference>
<feature type="domain" description="Methylamine utilisation protein MauE" evidence="6">
    <location>
        <begin position="30"/>
        <end position="115"/>
    </location>
</feature>
<proteinExistence type="predicted"/>
<dbReference type="GO" id="GO:0016020">
    <property type="term" value="C:membrane"/>
    <property type="evidence" value="ECO:0007669"/>
    <property type="project" value="UniProtKB-SubCell"/>
</dbReference>
<comment type="caution">
    <text evidence="7">The sequence shown here is derived from an EMBL/GenBank/DDBJ whole genome shotgun (WGS) entry which is preliminary data.</text>
</comment>
<organism evidence="7 8">
    <name type="scientific">Streptomyces cacaoi</name>
    <dbReference type="NCBI Taxonomy" id="1898"/>
    <lineage>
        <taxon>Bacteria</taxon>
        <taxon>Bacillati</taxon>
        <taxon>Actinomycetota</taxon>
        <taxon>Actinomycetes</taxon>
        <taxon>Kitasatosporales</taxon>
        <taxon>Streptomycetaceae</taxon>
        <taxon>Streptomyces</taxon>
    </lineage>
</organism>
<evidence type="ECO:0000259" key="6">
    <source>
        <dbReference type="Pfam" id="PF07291"/>
    </source>
</evidence>
<dbReference type="RefSeq" id="WP_086817830.1">
    <property type="nucleotide sequence ID" value="NZ_BJMM01000011.1"/>
</dbReference>
<keyword evidence="2 5" id="KW-0812">Transmembrane</keyword>
<dbReference type="InterPro" id="IPR009908">
    <property type="entry name" value="Methylamine_util_MauE"/>
</dbReference>
<keyword evidence="4 5" id="KW-0472">Membrane</keyword>
<name>A0A4Y3QY83_STRCI</name>
<evidence type="ECO:0000256" key="3">
    <source>
        <dbReference type="ARBA" id="ARBA00022989"/>
    </source>
</evidence>
<dbReference type="AlphaFoldDB" id="A0A4Y3QY83"/>
<dbReference type="PANTHER" id="PTHR36974:SF1">
    <property type="entry name" value="DOXX FAMILY MEMBRANE PROTEIN"/>
    <property type="match status" value="1"/>
</dbReference>
<evidence type="ECO:0000256" key="4">
    <source>
        <dbReference type="ARBA" id="ARBA00023136"/>
    </source>
</evidence>
<feature type="transmembrane region" description="Helical" evidence="5">
    <location>
        <begin position="31"/>
        <end position="48"/>
    </location>
</feature>
<evidence type="ECO:0000256" key="5">
    <source>
        <dbReference type="SAM" id="Phobius"/>
    </source>
</evidence>
<evidence type="ECO:0000256" key="2">
    <source>
        <dbReference type="ARBA" id="ARBA00022692"/>
    </source>
</evidence>
<comment type="subcellular location">
    <subcellularLocation>
        <location evidence="1">Membrane</location>
        <topology evidence="1">Multi-pass membrane protein</topology>
    </subcellularLocation>
</comment>
<feature type="transmembrane region" description="Helical" evidence="5">
    <location>
        <begin position="93"/>
        <end position="111"/>
    </location>
</feature>
<dbReference type="GO" id="GO:0030416">
    <property type="term" value="P:methylamine metabolic process"/>
    <property type="evidence" value="ECO:0007669"/>
    <property type="project" value="InterPro"/>
</dbReference>
<protein>
    <recommendedName>
        <fullName evidence="6">Methylamine utilisation protein MauE domain-containing protein</fullName>
    </recommendedName>
</protein>
<keyword evidence="3 5" id="KW-1133">Transmembrane helix</keyword>
<accession>A0A4Y3QY83</accession>
<evidence type="ECO:0000313" key="8">
    <source>
        <dbReference type="Proteomes" id="UP000319210"/>
    </source>
</evidence>
<reference evidence="7 8" key="1">
    <citation type="submission" date="2019-06" db="EMBL/GenBank/DDBJ databases">
        <title>Whole genome shotgun sequence of Streptomyces cacaoi subsp. cacaoi NBRC 12748.</title>
        <authorList>
            <person name="Hosoyama A."/>
            <person name="Uohara A."/>
            <person name="Ohji S."/>
            <person name="Ichikawa N."/>
        </authorList>
    </citation>
    <scope>NUCLEOTIDE SEQUENCE [LARGE SCALE GENOMIC DNA]</scope>
    <source>
        <strain evidence="7 8">NBRC 12748</strain>
    </source>
</reference>
<dbReference type="Proteomes" id="UP000319210">
    <property type="component" value="Unassembled WGS sequence"/>
</dbReference>
<dbReference type="Pfam" id="PF07291">
    <property type="entry name" value="MauE"/>
    <property type="match status" value="1"/>
</dbReference>
<dbReference type="PANTHER" id="PTHR36974">
    <property type="entry name" value="MEMBRANE PROTEIN-RELATED"/>
    <property type="match status" value="1"/>
</dbReference>
<feature type="transmembrane region" description="Helical" evidence="5">
    <location>
        <begin position="69"/>
        <end position="87"/>
    </location>
</feature>
<evidence type="ECO:0000313" key="7">
    <source>
        <dbReference type="EMBL" id="GEB50201.1"/>
    </source>
</evidence>
<keyword evidence="8" id="KW-1185">Reference proteome</keyword>
<dbReference type="OrthoDB" id="129693at2"/>
<gene>
    <name evidence="7" type="ORF">SCA03_27520</name>
</gene>
<sequence>MEPLIALVVGFVGALLAGVAGVDALHGWQEALRVGLALMFVVTGVSHFHPATRGQLVAMVPPRMPRPGLLVSVTGVLELAGAAGLLIPATQRAAALCLTLLMLALFPANISAARRRVAQGDPLGPRSLFQLLYISAAVLTLV</sequence>
<evidence type="ECO:0000256" key="1">
    <source>
        <dbReference type="ARBA" id="ARBA00004141"/>
    </source>
</evidence>